<dbReference type="InterPro" id="IPR053134">
    <property type="entry name" value="RNA-dir_DNA_polymerase"/>
</dbReference>
<dbReference type="Proteomes" id="UP001151760">
    <property type="component" value="Unassembled WGS sequence"/>
</dbReference>
<dbReference type="Gene3D" id="1.10.340.70">
    <property type="match status" value="1"/>
</dbReference>
<keyword evidence="2" id="KW-0808">Transferase</keyword>
<organism evidence="2 3">
    <name type="scientific">Tanacetum coccineum</name>
    <dbReference type="NCBI Taxonomy" id="301880"/>
    <lineage>
        <taxon>Eukaryota</taxon>
        <taxon>Viridiplantae</taxon>
        <taxon>Streptophyta</taxon>
        <taxon>Embryophyta</taxon>
        <taxon>Tracheophyta</taxon>
        <taxon>Spermatophyta</taxon>
        <taxon>Magnoliopsida</taxon>
        <taxon>eudicotyledons</taxon>
        <taxon>Gunneridae</taxon>
        <taxon>Pentapetalae</taxon>
        <taxon>asterids</taxon>
        <taxon>campanulids</taxon>
        <taxon>Asterales</taxon>
        <taxon>Asteraceae</taxon>
        <taxon>Asteroideae</taxon>
        <taxon>Anthemideae</taxon>
        <taxon>Anthemidinae</taxon>
        <taxon>Tanacetum</taxon>
    </lineage>
</organism>
<dbReference type="PANTHER" id="PTHR24559">
    <property type="entry name" value="TRANSPOSON TY3-I GAG-POL POLYPROTEIN"/>
    <property type="match status" value="1"/>
</dbReference>
<dbReference type="Gene3D" id="3.30.70.270">
    <property type="match status" value="1"/>
</dbReference>
<proteinExistence type="predicted"/>
<sequence>DCAAPIRQVKFQINLVPGAALVARSLYRLAPSEMQELSTKLQELPDKGFIRLSSSPWRALVLFVKKKDGFFRMCIDYRELNKVTSKEDHEEHLKLILELLKKEELYAKFSKCDFWLLKVQFLGHVIDSEGIHVDPATIESIKDWASPKTPIEIRSENFVVYYDALHKGLGTVYEENYTTHDLELGVVVFALNSLSPVKSECGGRCTVSWISCFGDLRALIMHKSHKSKYSIHPGLDKMYHDLKKLYWWPNMKAKIATYVSKCLRPHHLRRYMVASVDHPFDGLKLEIVSSLAQKLFMRQLRRSFKLRAEFKPLVIVKRVMPTLKALDEGYSSKNYVRKFLRALHPKWRAKVTAIEESKDLTSLSLDELIENLKVHEMVIKKDSEIVKAKGERKSLALKAKK</sequence>
<dbReference type="InterPro" id="IPR043502">
    <property type="entry name" value="DNA/RNA_pol_sf"/>
</dbReference>
<name>A0ABQ5IVA6_9ASTR</name>
<dbReference type="EMBL" id="BQNB010021209">
    <property type="protein sequence ID" value="GJU04021.1"/>
    <property type="molecule type" value="Genomic_DNA"/>
</dbReference>
<dbReference type="InterPro" id="IPR041588">
    <property type="entry name" value="Integrase_H2C2"/>
</dbReference>
<comment type="caution">
    <text evidence="2">The sequence shown here is derived from an EMBL/GenBank/DDBJ whole genome shotgun (WGS) entry which is preliminary data.</text>
</comment>
<feature type="domain" description="Integrase zinc-binding" evidence="1">
    <location>
        <begin position="215"/>
        <end position="263"/>
    </location>
</feature>
<dbReference type="Gene3D" id="3.10.10.10">
    <property type="entry name" value="HIV Type 1 Reverse Transcriptase, subunit A, domain 1"/>
    <property type="match status" value="1"/>
</dbReference>
<evidence type="ECO:0000313" key="2">
    <source>
        <dbReference type="EMBL" id="GJU04021.1"/>
    </source>
</evidence>
<protein>
    <submittedName>
        <fullName evidence="2">Reverse transcriptase domain-containing protein</fullName>
    </submittedName>
</protein>
<dbReference type="SUPFAM" id="SSF56672">
    <property type="entry name" value="DNA/RNA polymerases"/>
    <property type="match status" value="1"/>
</dbReference>
<dbReference type="GO" id="GO:0003964">
    <property type="term" value="F:RNA-directed DNA polymerase activity"/>
    <property type="evidence" value="ECO:0007669"/>
    <property type="project" value="UniProtKB-KW"/>
</dbReference>
<gene>
    <name evidence="2" type="ORF">Tco_1114359</name>
</gene>
<evidence type="ECO:0000313" key="3">
    <source>
        <dbReference type="Proteomes" id="UP001151760"/>
    </source>
</evidence>
<keyword evidence="2" id="KW-0548">Nucleotidyltransferase</keyword>
<accession>A0ABQ5IVA6</accession>
<reference evidence="2" key="1">
    <citation type="journal article" date="2022" name="Int. J. Mol. Sci.">
        <title>Draft Genome of Tanacetum Coccineum: Genomic Comparison of Closely Related Tanacetum-Family Plants.</title>
        <authorList>
            <person name="Yamashiro T."/>
            <person name="Shiraishi A."/>
            <person name="Nakayama K."/>
            <person name="Satake H."/>
        </authorList>
    </citation>
    <scope>NUCLEOTIDE SEQUENCE</scope>
</reference>
<reference evidence="2" key="2">
    <citation type="submission" date="2022-01" db="EMBL/GenBank/DDBJ databases">
        <authorList>
            <person name="Yamashiro T."/>
            <person name="Shiraishi A."/>
            <person name="Satake H."/>
            <person name="Nakayama K."/>
        </authorList>
    </citation>
    <scope>NUCLEOTIDE SEQUENCE</scope>
</reference>
<dbReference type="Pfam" id="PF17921">
    <property type="entry name" value="Integrase_H2C2"/>
    <property type="match status" value="1"/>
</dbReference>
<dbReference type="InterPro" id="IPR043128">
    <property type="entry name" value="Rev_trsase/Diguanyl_cyclase"/>
</dbReference>
<keyword evidence="3" id="KW-1185">Reference proteome</keyword>
<dbReference type="PANTHER" id="PTHR24559:SF427">
    <property type="entry name" value="RNA-DIRECTED DNA POLYMERASE"/>
    <property type="match status" value="1"/>
</dbReference>
<keyword evidence="2" id="KW-0695">RNA-directed DNA polymerase</keyword>
<feature type="non-terminal residue" evidence="2">
    <location>
        <position position="1"/>
    </location>
</feature>
<evidence type="ECO:0000259" key="1">
    <source>
        <dbReference type="Pfam" id="PF17921"/>
    </source>
</evidence>